<reference evidence="2" key="1">
    <citation type="journal article" date="2018" name="Gene">
        <title>The Unexplored Diversity of Pleolipoviruses: The Surprising Case of Two Viruses with Identical Major Structural Modules.</title>
        <authorList>
            <person name="Atanasova N.S."/>
            <person name="Heinio C.H."/>
            <person name="Demina T.A."/>
            <person name="Bamford D.H."/>
            <person name="Oksanen H.M."/>
        </authorList>
    </citation>
    <scope>NUCLEOTIDE SEQUENCE [LARGE SCALE GENOMIC DNA]</scope>
    <source>
        <strain evidence="2">1A_s5a-1/hispanica</strain>
    </source>
</reference>
<protein>
    <submittedName>
        <fullName evidence="2">Uncharacterized protein</fullName>
    </submittedName>
</protein>
<evidence type="ECO:0000256" key="1">
    <source>
        <dbReference type="SAM" id="MobiDB-lite"/>
    </source>
</evidence>
<evidence type="ECO:0000313" key="3">
    <source>
        <dbReference type="Proteomes" id="UP000240235"/>
    </source>
</evidence>
<name>A0A2P0QGY3_9VIRU</name>
<accession>A0A2P0QGY3</accession>
<dbReference type="Proteomes" id="UP000240235">
    <property type="component" value="Segment"/>
</dbReference>
<dbReference type="KEGG" id="vg:54989932"/>
<feature type="region of interest" description="Disordered" evidence="1">
    <location>
        <begin position="32"/>
        <end position="55"/>
    </location>
</feature>
<proteinExistence type="predicted"/>
<dbReference type="RefSeq" id="YP_009799446.1">
    <property type="nucleotide sequence ID" value="NC_047943.1"/>
</dbReference>
<keyword evidence="3" id="KW-1185">Reference proteome</keyword>
<dbReference type="GeneID" id="54989932"/>
<sequence>MTAPVFEQPNNNQPPDVALLLAHGVRSRCEHTRAMGNGREQSGGVSIYDAREVRE</sequence>
<dbReference type="EMBL" id="KY264020">
    <property type="protein sequence ID" value="ARM71129.1"/>
    <property type="molecule type" value="Genomic_DNA"/>
</dbReference>
<evidence type="ECO:0000313" key="2">
    <source>
        <dbReference type="EMBL" id="ARM71129.1"/>
    </source>
</evidence>
<organism evidence="2">
    <name type="scientific">Haloarcula hispanica pleomorphic virus 4</name>
    <dbReference type="NCBI Taxonomy" id="1980140"/>
    <lineage>
        <taxon>Viruses</taxon>
        <taxon>Monodnaviria</taxon>
        <taxon>Trapavirae</taxon>
        <taxon>Saleviricota</taxon>
        <taxon>Huolimaviricetes</taxon>
        <taxon>Haloruvirales</taxon>
        <taxon>Pleolipoviridae</taxon>
        <taxon>Betapleolipovirus</taxon>
        <taxon>Betapleolipovirus italiense</taxon>
        <taxon>Betapleolipovirus HHPV4</taxon>
    </lineage>
</organism>